<dbReference type="Proteomes" id="UP000294257">
    <property type="component" value="Unassembled WGS sequence"/>
</dbReference>
<evidence type="ECO:0000256" key="1">
    <source>
        <dbReference type="ARBA" id="ARBA00011076"/>
    </source>
</evidence>
<keyword evidence="4 7" id="KW-0378">Hydrolase</keyword>
<evidence type="ECO:0000313" key="9">
    <source>
        <dbReference type="Proteomes" id="UP000294257"/>
    </source>
</evidence>
<dbReference type="GO" id="GO:0004359">
    <property type="term" value="F:glutaminase activity"/>
    <property type="evidence" value="ECO:0007669"/>
    <property type="project" value="UniProtKB-UniRule"/>
</dbReference>
<dbReference type="SUPFAM" id="SSF56601">
    <property type="entry name" value="beta-lactamase/transpeptidase-like"/>
    <property type="match status" value="1"/>
</dbReference>
<comment type="catalytic activity">
    <reaction evidence="5 7">
        <text>L-glutamine + H2O = L-glutamate + NH4(+)</text>
        <dbReference type="Rhea" id="RHEA:15889"/>
        <dbReference type="ChEBI" id="CHEBI:15377"/>
        <dbReference type="ChEBI" id="CHEBI:28938"/>
        <dbReference type="ChEBI" id="CHEBI:29985"/>
        <dbReference type="ChEBI" id="CHEBI:58359"/>
        <dbReference type="EC" id="3.5.1.2"/>
    </reaction>
</comment>
<comment type="similarity">
    <text evidence="1 7">Belongs to the glutaminase family.</text>
</comment>
<evidence type="ECO:0000256" key="3">
    <source>
        <dbReference type="ARBA" id="ARBA00012918"/>
    </source>
</evidence>
<dbReference type="PANTHER" id="PTHR12544:SF29">
    <property type="entry name" value="GLUTAMINASE"/>
    <property type="match status" value="1"/>
</dbReference>
<feature type="binding site" evidence="7">
    <location>
        <position position="194"/>
    </location>
    <ligand>
        <name>substrate</name>
    </ligand>
</feature>
<dbReference type="PANTHER" id="PTHR12544">
    <property type="entry name" value="GLUTAMINASE"/>
    <property type="match status" value="1"/>
</dbReference>
<dbReference type="EMBL" id="SGWQ01000011">
    <property type="protein sequence ID" value="RZS32648.1"/>
    <property type="molecule type" value="Genomic_DNA"/>
</dbReference>
<dbReference type="FunFam" id="3.40.710.10:FF:000005">
    <property type="entry name" value="Glutaminase"/>
    <property type="match status" value="1"/>
</dbReference>
<dbReference type="InterPro" id="IPR012338">
    <property type="entry name" value="Beta-lactam/transpept-like"/>
</dbReference>
<comment type="subunit">
    <text evidence="2 7">Homotetramer.</text>
</comment>
<dbReference type="HAMAP" id="MF_00313">
    <property type="entry name" value="Glutaminase"/>
    <property type="match status" value="1"/>
</dbReference>
<dbReference type="InterPro" id="IPR015868">
    <property type="entry name" value="Glutaminase"/>
</dbReference>
<feature type="binding site" evidence="7">
    <location>
        <position position="69"/>
    </location>
    <ligand>
        <name>substrate</name>
    </ligand>
</feature>
<sequence length="309" mass="32420">MVQDDAVVDQSLLERIHDEVRPLIGTGRVADYIPALAAVNARGFGLAVASADGEVFGVGDYRVPFSVQSLSKVFAFGLALSLETGRIWDRVGHEPSNHAFNSLLQLERDRGVPRNPFVNAGALVTVDQLLSRTGDAVGALRAFVRAEAANPDIDVDKAVATSERDNCHRNAALAHLIASYGNLDNDIDAVLDHYVAQCALAMSCRDLALAGRFLVRHGVRAGGGRLLSAADTKRLNATMFVCGMYDGVGEFAYRVGLPAKSGVGGGIVAVVPGRYVICVWSPGLDASGNSVAGVAALEALSAATGWSAF</sequence>
<dbReference type="EC" id="3.5.1.2" evidence="3 7"/>
<dbReference type="NCBIfam" id="NF002132">
    <property type="entry name" value="PRK00971.1-1"/>
    <property type="match status" value="1"/>
</dbReference>
<feature type="binding site" evidence="7">
    <location>
        <position position="245"/>
    </location>
    <ligand>
        <name>substrate</name>
    </ligand>
</feature>
<evidence type="ECO:0000313" key="8">
    <source>
        <dbReference type="EMBL" id="RZS32648.1"/>
    </source>
</evidence>
<comment type="caution">
    <text evidence="8">The sequence shown here is derived from an EMBL/GenBank/DDBJ whole genome shotgun (WGS) entry which is preliminary data.</text>
</comment>
<evidence type="ECO:0000256" key="2">
    <source>
        <dbReference type="ARBA" id="ARBA00011881"/>
    </source>
</evidence>
<evidence type="ECO:0000256" key="7">
    <source>
        <dbReference type="HAMAP-Rule" id="MF_00313"/>
    </source>
</evidence>
<feature type="binding site" evidence="7">
    <location>
        <position position="119"/>
    </location>
    <ligand>
        <name>substrate</name>
    </ligand>
</feature>
<dbReference type="RefSeq" id="WP_341273208.1">
    <property type="nucleotide sequence ID" value="NZ_SGWQ01000011.1"/>
</dbReference>
<organism evidence="8 9">
    <name type="scientific">Herbihabitans rhizosphaerae</name>
    <dbReference type="NCBI Taxonomy" id="1872711"/>
    <lineage>
        <taxon>Bacteria</taxon>
        <taxon>Bacillati</taxon>
        <taxon>Actinomycetota</taxon>
        <taxon>Actinomycetes</taxon>
        <taxon>Pseudonocardiales</taxon>
        <taxon>Pseudonocardiaceae</taxon>
        <taxon>Herbihabitans</taxon>
    </lineage>
</organism>
<dbReference type="NCBIfam" id="NF002133">
    <property type="entry name" value="PRK00971.1-2"/>
    <property type="match status" value="1"/>
</dbReference>
<reference evidence="8 9" key="1">
    <citation type="submission" date="2019-02" db="EMBL/GenBank/DDBJ databases">
        <title>Genomic Encyclopedia of Type Strains, Phase IV (KMG-IV): sequencing the most valuable type-strain genomes for metagenomic binning, comparative biology and taxonomic classification.</title>
        <authorList>
            <person name="Goeker M."/>
        </authorList>
    </citation>
    <scope>NUCLEOTIDE SEQUENCE [LARGE SCALE GENOMIC DNA]</scope>
    <source>
        <strain evidence="8 9">DSM 101727</strain>
    </source>
</reference>
<feature type="binding site" evidence="7">
    <location>
        <position position="263"/>
    </location>
    <ligand>
        <name>substrate</name>
    </ligand>
</feature>
<dbReference type="GO" id="GO:0006543">
    <property type="term" value="P:L-glutamine catabolic process"/>
    <property type="evidence" value="ECO:0007669"/>
    <property type="project" value="TreeGrafter"/>
</dbReference>
<feature type="binding site" evidence="7">
    <location>
        <position position="163"/>
    </location>
    <ligand>
        <name>substrate</name>
    </ligand>
</feature>
<dbReference type="Gene3D" id="3.40.710.10">
    <property type="entry name" value="DD-peptidase/beta-lactamase superfamily"/>
    <property type="match status" value="1"/>
</dbReference>
<dbReference type="NCBIfam" id="TIGR03814">
    <property type="entry name" value="Gln_ase"/>
    <property type="match status" value="1"/>
</dbReference>
<evidence type="ECO:0000256" key="4">
    <source>
        <dbReference type="ARBA" id="ARBA00022801"/>
    </source>
</evidence>
<dbReference type="Pfam" id="PF04960">
    <property type="entry name" value="Glutaminase"/>
    <property type="match status" value="1"/>
</dbReference>
<accession>A0A4Q7KIC2</accession>
<feature type="binding site" evidence="7">
    <location>
        <position position="170"/>
    </location>
    <ligand>
        <name>substrate</name>
    </ligand>
</feature>
<evidence type="ECO:0000256" key="6">
    <source>
        <dbReference type="ARBA" id="ARBA00070405"/>
    </source>
</evidence>
<keyword evidence="7" id="KW-0007">Acetylation</keyword>
<evidence type="ECO:0000256" key="5">
    <source>
        <dbReference type="ARBA" id="ARBA00049534"/>
    </source>
</evidence>
<proteinExistence type="inferred from homology"/>
<protein>
    <recommendedName>
        <fullName evidence="6 7">Glutaminase</fullName>
        <ecNumber evidence="3 7">3.5.1.2</ecNumber>
    </recommendedName>
</protein>
<keyword evidence="9" id="KW-1185">Reference proteome</keyword>
<name>A0A4Q7KIC2_9PSEU</name>
<dbReference type="AlphaFoldDB" id="A0A4Q7KIC2"/>
<gene>
    <name evidence="7" type="primary">glsA</name>
    <name evidence="8" type="ORF">EV193_11124</name>
</gene>
<dbReference type="GO" id="GO:0006537">
    <property type="term" value="P:glutamate biosynthetic process"/>
    <property type="evidence" value="ECO:0007669"/>
    <property type="project" value="TreeGrafter"/>
</dbReference>